<dbReference type="STRING" id="935700.jaqu_24500"/>
<dbReference type="PATRIC" id="fig|935700.4.peg.2522"/>
<dbReference type="InterPro" id="IPR007813">
    <property type="entry name" value="PilN"/>
</dbReference>
<accession>A0A0D1EJ94</accession>
<sequence>MTDSAGTAGSRVLDVPGSPRRWLTRLRNLITQGLILAHDAPSDDRPLSEIYIEIADHGPRLRDAQSDISPPLDDGALADLSAAGIRDVDLVFAGESCLEISFGLPDAPLHELRAMIESEIQYRSPFSADASVSFWTAEEKPDGRWRITAAVTLRAPTMDLVARLARHGLAVGTVRWNGGTKTFAARPDWTQERTEGKEMGWKAALRGLSPVWKATVIGVAMLNLSAMLLLAQTTFRHSAVSQQADKARLELSRTAQATATLRALGDARAMSTERLALTGVLADLLPDGVWLDQLLIEDVTVTLVGFGPSAAEVTRLLTSLPQITDIRFGSPVTRDNSQGLERFRILATLSGPVE</sequence>
<evidence type="ECO:0000313" key="2">
    <source>
        <dbReference type="Proteomes" id="UP000032232"/>
    </source>
</evidence>
<gene>
    <name evidence="1" type="ORF">jaqu_24500</name>
</gene>
<dbReference type="EMBL" id="JYFE01000042">
    <property type="protein sequence ID" value="KIT15870.1"/>
    <property type="molecule type" value="Genomic_DNA"/>
</dbReference>
<evidence type="ECO:0000313" key="1">
    <source>
        <dbReference type="EMBL" id="KIT15870.1"/>
    </source>
</evidence>
<organism evidence="1 2">
    <name type="scientific">Jannaschia aquimarina</name>
    <dbReference type="NCBI Taxonomy" id="935700"/>
    <lineage>
        <taxon>Bacteria</taxon>
        <taxon>Pseudomonadati</taxon>
        <taxon>Pseudomonadota</taxon>
        <taxon>Alphaproteobacteria</taxon>
        <taxon>Rhodobacterales</taxon>
        <taxon>Roseobacteraceae</taxon>
        <taxon>Jannaschia</taxon>
    </lineage>
</organism>
<keyword evidence="2" id="KW-1185">Reference proteome</keyword>
<dbReference type="RefSeq" id="WP_161793866.1">
    <property type="nucleotide sequence ID" value="NZ_FZPF01000005.1"/>
</dbReference>
<protein>
    <submittedName>
        <fullName evidence="1">Fimbrial assembly protein (PilN)</fullName>
    </submittedName>
</protein>
<dbReference type="Pfam" id="PF05137">
    <property type="entry name" value="PilN"/>
    <property type="match status" value="1"/>
</dbReference>
<proteinExistence type="predicted"/>
<dbReference type="AlphaFoldDB" id="A0A0D1EJ94"/>
<dbReference type="Proteomes" id="UP000032232">
    <property type="component" value="Unassembled WGS sequence"/>
</dbReference>
<comment type="caution">
    <text evidence="1">The sequence shown here is derived from an EMBL/GenBank/DDBJ whole genome shotgun (WGS) entry which is preliminary data.</text>
</comment>
<reference evidence="1 2" key="1">
    <citation type="submission" date="2015-02" db="EMBL/GenBank/DDBJ databases">
        <title>Genome Sequence of Jannaschia aquimarina DSM28248, a member of the Roseobacter clade.</title>
        <authorList>
            <person name="Voget S."/>
            <person name="Daniel R."/>
        </authorList>
    </citation>
    <scope>NUCLEOTIDE SEQUENCE [LARGE SCALE GENOMIC DNA]</scope>
    <source>
        <strain evidence="1 2">GSW-M26</strain>
    </source>
</reference>
<name>A0A0D1EJ94_9RHOB</name>